<dbReference type="STRING" id="100225.SAMN05421595_0861"/>
<dbReference type="InterPro" id="IPR023365">
    <property type="entry name" value="Sortase_dom-sf"/>
</dbReference>
<keyword evidence="4" id="KW-1185">Reference proteome</keyword>
<keyword evidence="2" id="KW-1133">Transmembrane helix</keyword>
<evidence type="ECO:0000256" key="1">
    <source>
        <dbReference type="ARBA" id="ARBA00022801"/>
    </source>
</evidence>
<keyword evidence="2" id="KW-0812">Transmembrane</keyword>
<evidence type="ECO:0000313" key="3">
    <source>
        <dbReference type="EMBL" id="GAB78344.1"/>
    </source>
</evidence>
<dbReference type="InterPro" id="IPR005754">
    <property type="entry name" value="Sortase"/>
</dbReference>
<organism evidence="3 4">
    <name type="scientific">Austwickia chelonae NBRC 105200</name>
    <dbReference type="NCBI Taxonomy" id="1184607"/>
    <lineage>
        <taxon>Bacteria</taxon>
        <taxon>Bacillati</taxon>
        <taxon>Actinomycetota</taxon>
        <taxon>Actinomycetes</taxon>
        <taxon>Micrococcales</taxon>
        <taxon>Dermatophilaceae</taxon>
        <taxon>Austwickia</taxon>
    </lineage>
</organism>
<proteinExistence type="predicted"/>
<accession>K6VNM4</accession>
<dbReference type="Gene3D" id="2.40.260.10">
    <property type="entry name" value="Sortase"/>
    <property type="match status" value="1"/>
</dbReference>
<dbReference type="AlphaFoldDB" id="K6VNM4"/>
<dbReference type="SUPFAM" id="SSF63817">
    <property type="entry name" value="Sortase"/>
    <property type="match status" value="1"/>
</dbReference>
<keyword evidence="1" id="KW-0378">Hydrolase</keyword>
<gene>
    <name evidence="3" type="ORF">AUCHE_08_05910</name>
</gene>
<dbReference type="CDD" id="cd05829">
    <property type="entry name" value="Sortase_F"/>
    <property type="match status" value="1"/>
</dbReference>
<sequence length="219" mass="23078">MTPVPPSENRRNGHRRTLRILALAVAATGAGLFLQGIDRDPEAAPLPAATFDERALGHASDPEPPDPTPIKTYGPRRLGIPALGIDAPVQDEDIAGSGALVIPGDPATVGRWRDGPEMSATTGTTLLAGHVNFSGVGRGALAELHRIRPRELVVTTDAAGQVYRWRVSASSVHHKDALPAFEATGRRQLALITCGGPVLQTGQGRSYRDNVVVYADPAP</sequence>
<protein>
    <recommendedName>
        <fullName evidence="5">Peptidase C60 family protein</fullName>
    </recommendedName>
</protein>
<dbReference type="Pfam" id="PF04203">
    <property type="entry name" value="Sortase"/>
    <property type="match status" value="1"/>
</dbReference>
<keyword evidence="2" id="KW-0472">Membrane</keyword>
<dbReference type="eggNOG" id="COG3764">
    <property type="taxonomic scope" value="Bacteria"/>
</dbReference>
<evidence type="ECO:0008006" key="5">
    <source>
        <dbReference type="Google" id="ProtNLM"/>
    </source>
</evidence>
<name>K6VNM4_9MICO</name>
<dbReference type="Proteomes" id="UP000008495">
    <property type="component" value="Unassembled WGS sequence"/>
</dbReference>
<reference evidence="3 4" key="1">
    <citation type="submission" date="2012-08" db="EMBL/GenBank/DDBJ databases">
        <title>Whole genome shotgun sequence of Austwickia chelonae NBRC 105200.</title>
        <authorList>
            <person name="Yoshida I."/>
            <person name="Hosoyama A."/>
            <person name="Tsuchikane K."/>
            <person name="Katsumata H."/>
            <person name="Ando Y."/>
            <person name="Ohji S."/>
            <person name="Hamada M."/>
            <person name="Tamura T."/>
            <person name="Yamazoe A."/>
            <person name="Yamazaki S."/>
            <person name="Fujita N."/>
        </authorList>
    </citation>
    <scope>NUCLEOTIDE SEQUENCE [LARGE SCALE GENOMIC DNA]</scope>
    <source>
        <strain evidence="3 4">NBRC 105200</strain>
    </source>
</reference>
<evidence type="ECO:0000256" key="2">
    <source>
        <dbReference type="SAM" id="Phobius"/>
    </source>
</evidence>
<dbReference type="EMBL" id="BAGZ01000008">
    <property type="protein sequence ID" value="GAB78344.1"/>
    <property type="molecule type" value="Genomic_DNA"/>
</dbReference>
<feature type="transmembrane region" description="Helical" evidence="2">
    <location>
        <begin position="20"/>
        <end position="37"/>
    </location>
</feature>
<comment type="caution">
    <text evidence="3">The sequence shown here is derived from an EMBL/GenBank/DDBJ whole genome shotgun (WGS) entry which is preliminary data.</text>
</comment>
<evidence type="ECO:0000313" key="4">
    <source>
        <dbReference type="Proteomes" id="UP000008495"/>
    </source>
</evidence>
<dbReference type="GO" id="GO:0016787">
    <property type="term" value="F:hydrolase activity"/>
    <property type="evidence" value="ECO:0007669"/>
    <property type="project" value="UniProtKB-KW"/>
</dbReference>
<dbReference type="RefSeq" id="WP_006503099.1">
    <property type="nucleotide sequence ID" value="NZ_BAGZ01000008.1"/>
</dbReference>
<dbReference type="InterPro" id="IPR042001">
    <property type="entry name" value="Sortase_F"/>
</dbReference>